<reference evidence="2 3" key="1">
    <citation type="submission" date="2018-05" db="EMBL/GenBank/DDBJ databases">
        <title>Genomic Encyclopedia of Type Strains, Phase IV (KMG-IV): sequencing the most valuable type-strain genomes for metagenomic binning, comparative biology and taxonomic classification.</title>
        <authorList>
            <person name="Goeker M."/>
        </authorList>
    </citation>
    <scope>NUCLEOTIDE SEQUENCE [LARGE SCALE GENOMIC DNA]</scope>
    <source>
        <strain evidence="2 3">DSM 16791</strain>
    </source>
</reference>
<evidence type="ECO:0000259" key="1">
    <source>
        <dbReference type="Pfam" id="PF10040"/>
    </source>
</evidence>
<feature type="domain" description="CRISPR-associated protein Cas6 C-terminal" evidence="1">
    <location>
        <begin position="189"/>
        <end position="308"/>
    </location>
</feature>
<evidence type="ECO:0000313" key="2">
    <source>
        <dbReference type="EMBL" id="PWW03814.1"/>
    </source>
</evidence>
<organism evidence="2 3">
    <name type="scientific">Hoeflea marina</name>
    <dbReference type="NCBI Taxonomy" id="274592"/>
    <lineage>
        <taxon>Bacteria</taxon>
        <taxon>Pseudomonadati</taxon>
        <taxon>Pseudomonadota</taxon>
        <taxon>Alphaproteobacteria</taxon>
        <taxon>Hyphomicrobiales</taxon>
        <taxon>Rhizobiaceae</taxon>
        <taxon>Hoeflea</taxon>
    </lineage>
</organism>
<dbReference type="InterPro" id="IPR019267">
    <property type="entry name" value="CRISPR-assoc_Cas6_C"/>
</dbReference>
<dbReference type="Pfam" id="PF10040">
    <property type="entry name" value="CRISPR_Cas6"/>
    <property type="match status" value="1"/>
</dbReference>
<gene>
    <name evidence="2" type="ORF">DFR52_101502</name>
</gene>
<keyword evidence="3" id="KW-1185">Reference proteome</keyword>
<accession>A0A317PT52</accession>
<dbReference type="EMBL" id="QGTR01000001">
    <property type="protein sequence ID" value="PWW03814.1"/>
    <property type="molecule type" value="Genomic_DNA"/>
</dbReference>
<proteinExistence type="predicted"/>
<name>A0A317PT52_9HYPH</name>
<protein>
    <recommendedName>
        <fullName evidence="1">CRISPR-associated protein Cas6 C-terminal domain-containing protein</fullName>
    </recommendedName>
</protein>
<dbReference type="Proteomes" id="UP000246352">
    <property type="component" value="Unassembled WGS sequence"/>
</dbReference>
<evidence type="ECO:0000313" key="3">
    <source>
        <dbReference type="Proteomes" id="UP000246352"/>
    </source>
</evidence>
<sequence length="317" mass="33912">MSAVESDIAGPDGTGGAARRRLMAPAAIVDLDGLAEAWFETDIIWTIAGSSAAIGDPGFPGRVRGAFGAELMDGASPEALAGQPCPWEPPCAFGVIFQKQGRMDPGLEFPGPWVIEVDAEGADLLVTLRLFGFATDYAGAAAEAMGKALTARLDYAGSSGQFFPRPHVIARTILARPGLALSPPSAPVLDFLSPVLLTSIDVIEHPRSLLTTAAARIAGLARWHDLELSLDRAALVDLSHRLDFFWLDAVGLRWKRRSRKQNREIRMAGTIGRLAIDGSEPDLHLAGRIFAFGQRCHIGADAAYGCGRFDFQREHGT</sequence>
<comment type="caution">
    <text evidence="2">The sequence shown here is derived from an EMBL/GenBank/DDBJ whole genome shotgun (WGS) entry which is preliminary data.</text>
</comment>
<dbReference type="AlphaFoldDB" id="A0A317PT52"/>